<accession>A0A3N7FA59</accession>
<gene>
    <name evidence="1" type="ORF">POPTR_006G162450</name>
</gene>
<dbReference type="AlphaFoldDB" id="A0A3N7FA59"/>
<protein>
    <recommendedName>
        <fullName evidence="3">Reverse transcriptase zinc-binding domain-containing protein</fullName>
    </recommendedName>
</protein>
<dbReference type="Proteomes" id="UP000006729">
    <property type="component" value="Chromosome 6"/>
</dbReference>
<evidence type="ECO:0000313" key="1">
    <source>
        <dbReference type="EMBL" id="RQO91810.1"/>
    </source>
</evidence>
<organism evidence="1 2">
    <name type="scientific">Populus trichocarpa</name>
    <name type="common">Western balsam poplar</name>
    <name type="synonym">Populus balsamifera subsp. trichocarpa</name>
    <dbReference type="NCBI Taxonomy" id="3694"/>
    <lineage>
        <taxon>Eukaryota</taxon>
        <taxon>Viridiplantae</taxon>
        <taxon>Streptophyta</taxon>
        <taxon>Embryophyta</taxon>
        <taxon>Tracheophyta</taxon>
        <taxon>Spermatophyta</taxon>
        <taxon>Magnoliopsida</taxon>
        <taxon>eudicotyledons</taxon>
        <taxon>Gunneridae</taxon>
        <taxon>Pentapetalae</taxon>
        <taxon>rosids</taxon>
        <taxon>fabids</taxon>
        <taxon>Malpighiales</taxon>
        <taxon>Salicaceae</taxon>
        <taxon>Saliceae</taxon>
        <taxon>Populus</taxon>
    </lineage>
</organism>
<evidence type="ECO:0008006" key="3">
    <source>
        <dbReference type="Google" id="ProtNLM"/>
    </source>
</evidence>
<proteinExistence type="predicted"/>
<keyword evidence="2" id="KW-1185">Reference proteome</keyword>
<name>A0A3N7FA59_POPTR</name>
<dbReference type="EMBL" id="CM009295">
    <property type="protein sequence ID" value="RQO91810.1"/>
    <property type="molecule type" value="Genomic_DNA"/>
</dbReference>
<evidence type="ECO:0000313" key="2">
    <source>
        <dbReference type="Proteomes" id="UP000006729"/>
    </source>
</evidence>
<reference evidence="1 2" key="1">
    <citation type="journal article" date="2006" name="Science">
        <title>The genome of black cottonwood, Populus trichocarpa (Torr. &amp; Gray).</title>
        <authorList>
            <person name="Tuskan G.A."/>
            <person name="Difazio S."/>
            <person name="Jansson S."/>
            <person name="Bohlmann J."/>
            <person name="Grigoriev I."/>
            <person name="Hellsten U."/>
            <person name="Putnam N."/>
            <person name="Ralph S."/>
            <person name="Rombauts S."/>
            <person name="Salamov A."/>
            <person name="Schein J."/>
            <person name="Sterck L."/>
            <person name="Aerts A."/>
            <person name="Bhalerao R.R."/>
            <person name="Bhalerao R.P."/>
            <person name="Blaudez D."/>
            <person name="Boerjan W."/>
            <person name="Brun A."/>
            <person name="Brunner A."/>
            <person name="Busov V."/>
            <person name="Campbell M."/>
            <person name="Carlson J."/>
            <person name="Chalot M."/>
            <person name="Chapman J."/>
            <person name="Chen G.L."/>
            <person name="Cooper D."/>
            <person name="Coutinho P.M."/>
            <person name="Couturier J."/>
            <person name="Covert S."/>
            <person name="Cronk Q."/>
            <person name="Cunningham R."/>
            <person name="Davis J."/>
            <person name="Degroeve S."/>
            <person name="Dejardin A."/>
            <person name="Depamphilis C."/>
            <person name="Detter J."/>
            <person name="Dirks B."/>
            <person name="Dubchak I."/>
            <person name="Duplessis S."/>
            <person name="Ehlting J."/>
            <person name="Ellis B."/>
            <person name="Gendler K."/>
            <person name="Goodstein D."/>
            <person name="Gribskov M."/>
            <person name="Grimwood J."/>
            <person name="Groover A."/>
            <person name="Gunter L."/>
            <person name="Hamberger B."/>
            <person name="Heinze B."/>
            <person name="Helariutta Y."/>
            <person name="Henrissat B."/>
            <person name="Holligan D."/>
            <person name="Holt R."/>
            <person name="Huang W."/>
            <person name="Islam-Faridi N."/>
            <person name="Jones S."/>
            <person name="Jones-Rhoades M."/>
            <person name="Jorgensen R."/>
            <person name="Joshi C."/>
            <person name="Kangasjarvi J."/>
            <person name="Karlsson J."/>
            <person name="Kelleher C."/>
            <person name="Kirkpatrick R."/>
            <person name="Kirst M."/>
            <person name="Kohler A."/>
            <person name="Kalluri U."/>
            <person name="Larimer F."/>
            <person name="Leebens-Mack J."/>
            <person name="Leple J.C."/>
            <person name="Locascio P."/>
            <person name="Lou Y."/>
            <person name="Lucas S."/>
            <person name="Martin F."/>
            <person name="Montanini B."/>
            <person name="Napoli C."/>
            <person name="Nelson D.R."/>
            <person name="Nelson C."/>
            <person name="Nieminen K."/>
            <person name="Nilsson O."/>
            <person name="Pereda V."/>
            <person name="Peter G."/>
            <person name="Philippe R."/>
            <person name="Pilate G."/>
            <person name="Poliakov A."/>
            <person name="Razumovskaya J."/>
            <person name="Richardson P."/>
            <person name="Rinaldi C."/>
            <person name="Ritland K."/>
            <person name="Rouze P."/>
            <person name="Ryaboy D."/>
            <person name="Schmutz J."/>
            <person name="Schrader J."/>
            <person name="Segerman B."/>
            <person name="Shin H."/>
            <person name="Siddiqui A."/>
            <person name="Sterky F."/>
            <person name="Terry A."/>
            <person name="Tsai C.J."/>
            <person name="Uberbacher E."/>
            <person name="Unneberg P."/>
            <person name="Vahala J."/>
            <person name="Wall K."/>
            <person name="Wessler S."/>
            <person name="Yang G."/>
            <person name="Yin T."/>
            <person name="Douglas C."/>
            <person name="Marra M."/>
            <person name="Sandberg G."/>
            <person name="Van de Peer Y."/>
            <person name="Rokhsar D."/>
        </authorList>
    </citation>
    <scope>NUCLEOTIDE SEQUENCE [LARGE SCALE GENOMIC DNA]</scope>
    <source>
        <strain evidence="2">cv. Nisqually</strain>
    </source>
</reference>
<sequence>MDKHGSQLGERGFLARRNLISMGATRCPFYSRFTESTLHLLLHCHCSWYFSV</sequence>
<dbReference type="InParanoid" id="A0A3N7FA59"/>